<evidence type="ECO:0000256" key="1">
    <source>
        <dbReference type="ARBA" id="ARBA00022516"/>
    </source>
</evidence>
<keyword evidence="5 7" id="KW-0443">Lipid metabolism</keyword>
<dbReference type="SUPFAM" id="SSF51161">
    <property type="entry name" value="Trimeric LpxA-like enzymes"/>
    <property type="match status" value="1"/>
</dbReference>
<keyword evidence="1 7" id="KW-0444">Lipid biosynthesis</keyword>
<dbReference type="PROSITE" id="PS00101">
    <property type="entry name" value="HEXAPEP_TRANSFERASES"/>
    <property type="match status" value="2"/>
</dbReference>
<evidence type="ECO:0000256" key="3">
    <source>
        <dbReference type="ARBA" id="ARBA00022679"/>
    </source>
</evidence>
<dbReference type="CDD" id="cd03352">
    <property type="entry name" value="LbH_LpxD"/>
    <property type="match status" value="1"/>
</dbReference>
<evidence type="ECO:0000256" key="5">
    <source>
        <dbReference type="ARBA" id="ARBA00023098"/>
    </source>
</evidence>
<gene>
    <name evidence="7 9" type="primary">lpxD</name>
    <name evidence="9" type="ORF">ACFONL_05505</name>
</gene>
<comment type="subunit">
    <text evidence="7">Homotrimer.</text>
</comment>
<dbReference type="EMBL" id="JBHRYC010000026">
    <property type="protein sequence ID" value="MFC3636839.1"/>
    <property type="molecule type" value="Genomic_DNA"/>
</dbReference>
<dbReference type="PANTHER" id="PTHR43378:SF2">
    <property type="entry name" value="UDP-3-O-ACYLGLUCOSAMINE N-ACYLTRANSFERASE 1, MITOCHONDRIAL-RELATED"/>
    <property type="match status" value="1"/>
</dbReference>
<dbReference type="HAMAP" id="MF_00523">
    <property type="entry name" value="LpxD"/>
    <property type="match status" value="1"/>
</dbReference>
<dbReference type="GO" id="GO:0103118">
    <property type="term" value="F:UDP-3-O-[(3R)-3-hydroxyacyl]-glucosamine N-acyltransferase activity"/>
    <property type="evidence" value="ECO:0007669"/>
    <property type="project" value="UniProtKB-EC"/>
</dbReference>
<dbReference type="PANTHER" id="PTHR43378">
    <property type="entry name" value="UDP-3-O-ACYLGLUCOSAMINE N-ACYLTRANSFERASE"/>
    <property type="match status" value="1"/>
</dbReference>
<evidence type="ECO:0000313" key="10">
    <source>
        <dbReference type="Proteomes" id="UP001595704"/>
    </source>
</evidence>
<evidence type="ECO:0000256" key="6">
    <source>
        <dbReference type="ARBA" id="ARBA00023315"/>
    </source>
</evidence>
<dbReference type="Gene3D" id="3.40.1390.10">
    <property type="entry name" value="MurE/MurF, N-terminal domain"/>
    <property type="match status" value="1"/>
</dbReference>
<comment type="pathway">
    <text evidence="7">Bacterial outer membrane biogenesis; LPS lipid A biosynthesis.</text>
</comment>
<comment type="similarity">
    <text evidence="7">Belongs to the transferase hexapeptide repeat family. LpxD subfamily.</text>
</comment>
<organism evidence="9 10">
    <name type="scientific">Camelimonas fluminis</name>
    <dbReference type="NCBI Taxonomy" id="1576911"/>
    <lineage>
        <taxon>Bacteria</taxon>
        <taxon>Pseudomonadati</taxon>
        <taxon>Pseudomonadota</taxon>
        <taxon>Alphaproteobacteria</taxon>
        <taxon>Hyphomicrobiales</taxon>
        <taxon>Chelatococcaceae</taxon>
        <taxon>Camelimonas</taxon>
    </lineage>
</organism>
<evidence type="ECO:0000256" key="4">
    <source>
        <dbReference type="ARBA" id="ARBA00022737"/>
    </source>
</evidence>
<name>A0ABV7UFH8_9HYPH</name>
<dbReference type="Pfam" id="PF00132">
    <property type="entry name" value="Hexapep"/>
    <property type="match status" value="2"/>
</dbReference>
<sequence>MTDPVFFRPVRGIALQEVAALAGVPLPEGVDPSRIILGVAPLESAGPDELSYMDNARYVAQLGATRAGVVLVADRYAPRVGAGSVAIVCKDPHRAYARVLAELFPDAMRPGSFFGASGVAPGAIVHPDARIEQGAVIDPGAVIGAGAEVGRGTVIGATSVVGPGVRIGRDCSIAPGVVLQHALLGNRVIIHPGARVGQDGFGFAMGGSHLKLPQIGRVIIQDDVEIGANTTVDRGATRDTMIGEGTKIDNLVQIAHNVVIGRHCVIVSQVGIAGSSTIEDYVVIGGQVGVIGHVRVGAGSQIAATSNVNSDVPPGSIWGGTPARPVKEWFREIAALKKLASRDRNK</sequence>
<dbReference type="EC" id="2.3.1.191" evidence="7"/>
<accession>A0ABV7UFH8</accession>
<comment type="catalytic activity">
    <reaction evidence="7">
        <text>a UDP-3-O-[(3R)-3-hydroxyacyl]-alpha-D-glucosamine + a (3R)-hydroxyacyl-[ACP] = a UDP-2-N,3-O-bis[(3R)-3-hydroxyacyl]-alpha-D-glucosamine + holo-[ACP] + H(+)</text>
        <dbReference type="Rhea" id="RHEA:53836"/>
        <dbReference type="Rhea" id="RHEA-COMP:9685"/>
        <dbReference type="Rhea" id="RHEA-COMP:9945"/>
        <dbReference type="ChEBI" id="CHEBI:15378"/>
        <dbReference type="ChEBI" id="CHEBI:64479"/>
        <dbReference type="ChEBI" id="CHEBI:78827"/>
        <dbReference type="ChEBI" id="CHEBI:137740"/>
        <dbReference type="ChEBI" id="CHEBI:137748"/>
        <dbReference type="EC" id="2.3.1.191"/>
    </reaction>
</comment>
<evidence type="ECO:0000256" key="2">
    <source>
        <dbReference type="ARBA" id="ARBA00022556"/>
    </source>
</evidence>
<dbReference type="InterPro" id="IPR011004">
    <property type="entry name" value="Trimer_LpxA-like_sf"/>
</dbReference>
<proteinExistence type="inferred from homology"/>
<dbReference type="InterPro" id="IPR007691">
    <property type="entry name" value="LpxD"/>
</dbReference>
<evidence type="ECO:0000313" key="9">
    <source>
        <dbReference type="EMBL" id="MFC3636839.1"/>
    </source>
</evidence>
<feature type="active site" description="Proton acceptor" evidence="7">
    <location>
        <position position="256"/>
    </location>
</feature>
<keyword evidence="10" id="KW-1185">Reference proteome</keyword>
<dbReference type="NCBIfam" id="NF002060">
    <property type="entry name" value="PRK00892.1"/>
    <property type="match status" value="1"/>
</dbReference>
<keyword evidence="3 7" id="KW-0808">Transferase</keyword>
<feature type="domain" description="UDP-3-O-[3-hydroxymyristoyl] glucosamine N-acyltransferase non-repeat region" evidence="8">
    <location>
        <begin position="35"/>
        <end position="101"/>
    </location>
</feature>
<reference evidence="10" key="1">
    <citation type="journal article" date="2019" name="Int. J. Syst. Evol. Microbiol.">
        <title>The Global Catalogue of Microorganisms (GCM) 10K type strain sequencing project: providing services to taxonomists for standard genome sequencing and annotation.</title>
        <authorList>
            <consortium name="The Broad Institute Genomics Platform"/>
            <consortium name="The Broad Institute Genome Sequencing Center for Infectious Disease"/>
            <person name="Wu L."/>
            <person name="Ma J."/>
        </authorList>
    </citation>
    <scope>NUCLEOTIDE SEQUENCE [LARGE SCALE GENOMIC DNA]</scope>
    <source>
        <strain evidence="10">KCTC 42282</strain>
    </source>
</reference>
<dbReference type="RefSeq" id="WP_191318218.1">
    <property type="nucleotide sequence ID" value="NZ_BNCG01000002.1"/>
</dbReference>
<comment type="function">
    <text evidence="7">Catalyzes the N-acylation of UDP-3-O-acylglucosamine using 3-hydroxyacyl-ACP as the acyl donor. Is involved in the biosynthesis of lipid A, a phosphorylated glycolipid that anchors the lipopolysaccharide to the outer membrane of the cell.</text>
</comment>
<keyword evidence="6 7" id="KW-0012">Acyltransferase</keyword>
<keyword evidence="4 7" id="KW-0677">Repeat</keyword>
<comment type="caution">
    <text evidence="9">The sequence shown here is derived from an EMBL/GenBank/DDBJ whole genome shotgun (WGS) entry which is preliminary data.</text>
</comment>
<keyword evidence="2 7" id="KW-0441">Lipid A biosynthesis</keyword>
<dbReference type="Gene3D" id="2.160.10.10">
    <property type="entry name" value="Hexapeptide repeat proteins"/>
    <property type="match status" value="1"/>
</dbReference>
<dbReference type="InterPro" id="IPR001451">
    <property type="entry name" value="Hexapep"/>
</dbReference>
<dbReference type="InterPro" id="IPR018357">
    <property type="entry name" value="Hexapep_transf_CS"/>
</dbReference>
<evidence type="ECO:0000256" key="7">
    <source>
        <dbReference type="HAMAP-Rule" id="MF_00523"/>
    </source>
</evidence>
<dbReference type="NCBIfam" id="TIGR01853">
    <property type="entry name" value="lipid_A_lpxD"/>
    <property type="match status" value="1"/>
</dbReference>
<protein>
    <recommendedName>
        <fullName evidence="7">UDP-3-O-acylglucosamine N-acyltransferase</fullName>
        <ecNumber evidence="7">2.3.1.191</ecNumber>
    </recommendedName>
</protein>
<dbReference type="Pfam" id="PF04613">
    <property type="entry name" value="LpxD"/>
    <property type="match status" value="1"/>
</dbReference>
<dbReference type="InterPro" id="IPR020573">
    <property type="entry name" value="UDP_GlcNAc_AcTrfase_non-rep"/>
</dbReference>
<evidence type="ECO:0000259" key="8">
    <source>
        <dbReference type="Pfam" id="PF04613"/>
    </source>
</evidence>
<dbReference type="Proteomes" id="UP001595704">
    <property type="component" value="Unassembled WGS sequence"/>
</dbReference>